<proteinExistence type="predicted"/>
<evidence type="ECO:0000313" key="1">
    <source>
        <dbReference type="EMBL" id="MBF1130264.1"/>
    </source>
</evidence>
<dbReference type="AlphaFoldDB" id="A0A930B798"/>
<protein>
    <submittedName>
        <fullName evidence="1">Uncharacterized protein</fullName>
    </submittedName>
</protein>
<accession>A0A930B798</accession>
<dbReference type="EMBL" id="JABZMK010000145">
    <property type="protein sequence ID" value="MBF1130264.1"/>
    <property type="molecule type" value="Genomic_DNA"/>
</dbReference>
<dbReference type="Proteomes" id="UP000757890">
    <property type="component" value="Unassembled WGS sequence"/>
</dbReference>
<sequence length="52" mass="5942">MTQSEESITLMTFYRLPHYSSRSFAGVLDDVLLYPVCTLQECNKKEPKQVGS</sequence>
<gene>
    <name evidence="1" type="ORF">HXL70_09555</name>
</gene>
<organism evidence="1 2">
    <name type="scientific">Dialister invisus</name>
    <dbReference type="NCBI Taxonomy" id="218538"/>
    <lineage>
        <taxon>Bacteria</taxon>
        <taxon>Bacillati</taxon>
        <taxon>Bacillota</taxon>
        <taxon>Negativicutes</taxon>
        <taxon>Veillonellales</taxon>
        <taxon>Veillonellaceae</taxon>
        <taxon>Dialister</taxon>
    </lineage>
</organism>
<comment type="caution">
    <text evidence="1">The sequence shown here is derived from an EMBL/GenBank/DDBJ whole genome shotgun (WGS) entry which is preliminary data.</text>
</comment>
<evidence type="ECO:0000313" key="2">
    <source>
        <dbReference type="Proteomes" id="UP000757890"/>
    </source>
</evidence>
<reference evidence="1" key="1">
    <citation type="submission" date="2020-04" db="EMBL/GenBank/DDBJ databases">
        <title>Deep metagenomics examines the oral microbiome during advanced dental caries in children, revealing novel taxa and co-occurrences with host molecules.</title>
        <authorList>
            <person name="Baker J.L."/>
            <person name="Morton J.T."/>
            <person name="Dinis M."/>
            <person name="Alvarez R."/>
            <person name="Tran N.C."/>
            <person name="Knight R."/>
            <person name="Edlund A."/>
        </authorList>
    </citation>
    <scope>NUCLEOTIDE SEQUENCE</scope>
    <source>
        <strain evidence="1">JCVI_32_bin.14</strain>
    </source>
</reference>
<name>A0A930B798_9FIRM</name>